<name>A0A7F8R1N7_LEPWE</name>
<reference evidence="16" key="1">
    <citation type="submission" date="2025-08" db="UniProtKB">
        <authorList>
            <consortium name="RefSeq"/>
        </authorList>
    </citation>
    <scope>IDENTIFICATION</scope>
    <source>
        <tissue evidence="16">Liver</tissue>
    </source>
</reference>
<dbReference type="GO" id="GO:0070161">
    <property type="term" value="C:anchoring junction"/>
    <property type="evidence" value="ECO:0007669"/>
    <property type="project" value="UniProtKB-SubCell"/>
</dbReference>
<evidence type="ECO:0000256" key="10">
    <source>
        <dbReference type="ARBA" id="ARBA00022949"/>
    </source>
</evidence>
<evidence type="ECO:0000256" key="13">
    <source>
        <dbReference type="ARBA" id="ARBA00034103"/>
    </source>
</evidence>
<keyword evidence="12" id="KW-0966">Cell projection</keyword>
<dbReference type="GO" id="GO:0048812">
    <property type="term" value="P:neuron projection morphogenesis"/>
    <property type="evidence" value="ECO:0007669"/>
    <property type="project" value="TreeGrafter"/>
</dbReference>
<dbReference type="GO" id="GO:0030425">
    <property type="term" value="C:dendrite"/>
    <property type="evidence" value="ECO:0007669"/>
    <property type="project" value="TreeGrafter"/>
</dbReference>
<dbReference type="GO" id="GO:0001726">
    <property type="term" value="C:ruffle"/>
    <property type="evidence" value="ECO:0007669"/>
    <property type="project" value="UniProtKB-SubCell"/>
</dbReference>
<keyword evidence="10" id="KW-0965">Cell junction</keyword>
<dbReference type="CTD" id="28988"/>
<comment type="subcellular location">
    <subcellularLocation>
        <location evidence="2">Cell junction</location>
    </subcellularLocation>
    <subcellularLocation>
        <location evidence="4">Cell membrane</location>
        <topology evidence="4">Peripheral membrane protein</topology>
        <orientation evidence="4">Cytoplasmic side</orientation>
    </subcellularLocation>
    <subcellularLocation>
        <location evidence="6">Cell projection</location>
        <location evidence="6">Lamellipodium</location>
    </subcellularLocation>
    <subcellularLocation>
        <location evidence="5">Cell projection</location>
        <location evidence="5">Ruffle</location>
    </subcellularLocation>
    <subcellularLocation>
        <location evidence="7">Cytoplasm</location>
        <location evidence="7">Cell cortex</location>
    </subcellularLocation>
    <subcellularLocation>
        <location evidence="1">Cytoplasmic vesicle</location>
        <location evidence="1">Clathrin-coated vesicle</location>
    </subcellularLocation>
    <subcellularLocation>
        <location evidence="3">Early endosome</location>
    </subcellularLocation>
    <subcellularLocation>
        <location evidence="13">Synapse</location>
    </subcellularLocation>
</comment>
<keyword evidence="9" id="KW-0967">Endosome</keyword>
<proteinExistence type="predicted"/>
<dbReference type="GO" id="GO:0051015">
    <property type="term" value="F:actin filament binding"/>
    <property type="evidence" value="ECO:0007669"/>
    <property type="project" value="TreeGrafter"/>
</dbReference>
<evidence type="ECO:0000256" key="4">
    <source>
        <dbReference type="ARBA" id="ARBA00004413"/>
    </source>
</evidence>
<gene>
    <name evidence="16" type="primary">DBNL</name>
</gene>
<evidence type="ECO:0000256" key="5">
    <source>
        <dbReference type="ARBA" id="ARBA00004466"/>
    </source>
</evidence>
<evidence type="ECO:0000256" key="8">
    <source>
        <dbReference type="ARBA" id="ARBA00022475"/>
    </source>
</evidence>
<dbReference type="GO" id="GO:0005769">
    <property type="term" value="C:early endosome"/>
    <property type="evidence" value="ECO:0007669"/>
    <property type="project" value="UniProtKB-SubCell"/>
</dbReference>
<keyword evidence="15" id="KW-1185">Reference proteome</keyword>
<dbReference type="Pfam" id="PF00241">
    <property type="entry name" value="Cofilin_ADF"/>
    <property type="match status" value="1"/>
</dbReference>
<dbReference type="InterPro" id="IPR029006">
    <property type="entry name" value="ADF-H/Gelsolin-like_dom_sf"/>
</dbReference>
<dbReference type="GO" id="GO:0098974">
    <property type="term" value="P:postsynaptic actin cytoskeleton organization"/>
    <property type="evidence" value="ECO:0007669"/>
    <property type="project" value="TreeGrafter"/>
</dbReference>
<keyword evidence="8" id="KW-0472">Membrane</keyword>
<keyword evidence="8" id="KW-1003">Cell membrane</keyword>
<dbReference type="KEGG" id="lww:102731475"/>
<evidence type="ECO:0000256" key="12">
    <source>
        <dbReference type="ARBA" id="ARBA00023273"/>
    </source>
</evidence>
<evidence type="ECO:0000256" key="6">
    <source>
        <dbReference type="ARBA" id="ARBA00004510"/>
    </source>
</evidence>
<dbReference type="RefSeq" id="XP_030887209.1">
    <property type="nucleotide sequence ID" value="XM_031031349.1"/>
</dbReference>
<dbReference type="GO" id="GO:0030864">
    <property type="term" value="C:cortical actin cytoskeleton"/>
    <property type="evidence" value="ECO:0007669"/>
    <property type="project" value="TreeGrafter"/>
</dbReference>
<keyword evidence="11" id="KW-0770">Synapse</keyword>
<evidence type="ECO:0000313" key="15">
    <source>
        <dbReference type="Proteomes" id="UP000245341"/>
    </source>
</evidence>
<protein>
    <submittedName>
        <fullName evidence="16">Drebrin-like protein</fullName>
    </submittedName>
</protein>
<dbReference type="GO" id="GO:0030027">
    <property type="term" value="C:lamellipodium"/>
    <property type="evidence" value="ECO:0007669"/>
    <property type="project" value="UniProtKB-SubCell"/>
</dbReference>
<dbReference type="GO" id="GO:0030427">
    <property type="term" value="C:site of polarized growth"/>
    <property type="evidence" value="ECO:0007669"/>
    <property type="project" value="TreeGrafter"/>
</dbReference>
<dbReference type="GO" id="GO:0005884">
    <property type="term" value="C:actin filament"/>
    <property type="evidence" value="ECO:0007669"/>
    <property type="project" value="TreeGrafter"/>
</dbReference>
<evidence type="ECO:0000256" key="1">
    <source>
        <dbReference type="ARBA" id="ARBA00004132"/>
    </source>
</evidence>
<dbReference type="OrthoDB" id="5971719at2759"/>
<dbReference type="GO" id="GO:0030136">
    <property type="term" value="C:clathrin-coated vesicle"/>
    <property type="evidence" value="ECO:0007669"/>
    <property type="project" value="UniProtKB-SubCell"/>
</dbReference>
<dbReference type="GO" id="GO:0045773">
    <property type="term" value="P:positive regulation of axon extension"/>
    <property type="evidence" value="ECO:0007669"/>
    <property type="project" value="TreeGrafter"/>
</dbReference>
<organism evidence="15 16">
    <name type="scientific">Leptonychotes weddellii</name>
    <name type="common">Weddell seal</name>
    <name type="synonym">Otaria weddellii</name>
    <dbReference type="NCBI Taxonomy" id="9713"/>
    <lineage>
        <taxon>Eukaryota</taxon>
        <taxon>Metazoa</taxon>
        <taxon>Chordata</taxon>
        <taxon>Craniata</taxon>
        <taxon>Vertebrata</taxon>
        <taxon>Euteleostomi</taxon>
        <taxon>Mammalia</taxon>
        <taxon>Eutheria</taxon>
        <taxon>Laurasiatheria</taxon>
        <taxon>Carnivora</taxon>
        <taxon>Caniformia</taxon>
        <taxon>Pinnipedia</taxon>
        <taxon>Phocidae</taxon>
        <taxon>Monachinae</taxon>
        <taxon>Lobodontini</taxon>
        <taxon>Leptonychotes</taxon>
    </lineage>
</organism>
<dbReference type="PANTHER" id="PTHR10829">
    <property type="entry name" value="CORTACTIN AND DREBRIN"/>
    <property type="match status" value="1"/>
</dbReference>
<dbReference type="GeneID" id="102731475"/>
<dbReference type="GO" id="GO:0061003">
    <property type="term" value="P:positive regulation of dendritic spine morphogenesis"/>
    <property type="evidence" value="ECO:0007669"/>
    <property type="project" value="TreeGrafter"/>
</dbReference>
<evidence type="ECO:0000256" key="11">
    <source>
        <dbReference type="ARBA" id="ARBA00023018"/>
    </source>
</evidence>
<dbReference type="Proteomes" id="UP000245341">
    <property type="component" value="Unplaced"/>
</dbReference>
<dbReference type="CDD" id="cd11281">
    <property type="entry name" value="ADF_drebrin_like"/>
    <property type="match status" value="1"/>
</dbReference>
<dbReference type="SMART" id="SM00102">
    <property type="entry name" value="ADF"/>
    <property type="match status" value="1"/>
</dbReference>
<dbReference type="AlphaFoldDB" id="A0A7F8R1N7"/>
<evidence type="ECO:0000256" key="9">
    <source>
        <dbReference type="ARBA" id="ARBA00022753"/>
    </source>
</evidence>
<dbReference type="SUPFAM" id="SSF55753">
    <property type="entry name" value="Actin depolymerizing proteins"/>
    <property type="match status" value="1"/>
</dbReference>
<dbReference type="PANTHER" id="PTHR10829:SF12">
    <property type="entry name" value="DREBRIN-LIKE PROTEIN"/>
    <property type="match status" value="1"/>
</dbReference>
<dbReference type="GO" id="GO:0045211">
    <property type="term" value="C:postsynaptic membrane"/>
    <property type="evidence" value="ECO:0007669"/>
    <property type="project" value="TreeGrafter"/>
</dbReference>
<dbReference type="Gene3D" id="3.40.20.10">
    <property type="entry name" value="Severin"/>
    <property type="match status" value="1"/>
</dbReference>
<evidence type="ECO:0000259" key="14">
    <source>
        <dbReference type="PROSITE" id="PS51263"/>
    </source>
</evidence>
<accession>A0A7F8R1N7</accession>
<evidence type="ECO:0000313" key="16">
    <source>
        <dbReference type="RefSeq" id="XP_030887209.1"/>
    </source>
</evidence>
<evidence type="ECO:0000256" key="3">
    <source>
        <dbReference type="ARBA" id="ARBA00004412"/>
    </source>
</evidence>
<dbReference type="GO" id="GO:0014069">
    <property type="term" value="C:postsynaptic density"/>
    <property type="evidence" value="ECO:0007669"/>
    <property type="project" value="TreeGrafter"/>
</dbReference>
<dbReference type="PROSITE" id="PS51263">
    <property type="entry name" value="ADF_H"/>
    <property type="match status" value="1"/>
</dbReference>
<sequence length="185" mass="20013">MAANLSRNGPALQEAYVRVVAEKSPTDWALFTYEGNSNDIRVAGTGEGGLEEMVEELNSGKVMYAFCRVKDPNSGLPKFVLINWTGEGVNDVRKGACANHVSTMASFLKVRLPPEGLPRYAGRPLAPGGTLLVGRSSRPPPPISEPWDTAIHHLRPCKHPTTETGLFTSTLAQWHPAMVPPTITP</sequence>
<dbReference type="GO" id="GO:0030833">
    <property type="term" value="P:regulation of actin filament polymerization"/>
    <property type="evidence" value="ECO:0007669"/>
    <property type="project" value="TreeGrafter"/>
</dbReference>
<feature type="domain" description="ADF-H" evidence="14">
    <location>
        <begin position="4"/>
        <end position="137"/>
    </location>
</feature>
<dbReference type="InterPro" id="IPR002108">
    <property type="entry name" value="ADF-H"/>
</dbReference>
<evidence type="ECO:0000256" key="2">
    <source>
        <dbReference type="ARBA" id="ARBA00004282"/>
    </source>
</evidence>
<evidence type="ECO:0000256" key="7">
    <source>
        <dbReference type="ARBA" id="ARBA00004544"/>
    </source>
</evidence>